<dbReference type="InterPro" id="IPR000477">
    <property type="entry name" value="RT_dom"/>
</dbReference>
<protein>
    <submittedName>
        <fullName evidence="2">Mitochondrial protein</fullName>
    </submittedName>
</protein>
<comment type="caution">
    <text evidence="2">The sequence shown here is derived from an EMBL/GenBank/DDBJ whole genome shotgun (WGS) entry which is preliminary data.</text>
</comment>
<feature type="domain" description="Reverse transcriptase" evidence="1">
    <location>
        <begin position="1"/>
        <end position="126"/>
    </location>
</feature>
<accession>A0AAW2M840</accession>
<gene>
    <name evidence="2" type="ORF">Sangu_1836400</name>
</gene>
<reference evidence="2" key="2">
    <citation type="journal article" date="2024" name="Plant">
        <title>Genomic evolution and insights into agronomic trait innovations of Sesamum species.</title>
        <authorList>
            <person name="Miao H."/>
            <person name="Wang L."/>
            <person name="Qu L."/>
            <person name="Liu H."/>
            <person name="Sun Y."/>
            <person name="Le M."/>
            <person name="Wang Q."/>
            <person name="Wei S."/>
            <person name="Zheng Y."/>
            <person name="Lin W."/>
            <person name="Duan Y."/>
            <person name="Cao H."/>
            <person name="Xiong S."/>
            <person name="Wang X."/>
            <person name="Wei L."/>
            <person name="Li C."/>
            <person name="Ma Q."/>
            <person name="Ju M."/>
            <person name="Zhao R."/>
            <person name="Li G."/>
            <person name="Mu C."/>
            <person name="Tian Q."/>
            <person name="Mei H."/>
            <person name="Zhang T."/>
            <person name="Gao T."/>
            <person name="Zhang H."/>
        </authorList>
    </citation>
    <scope>NUCLEOTIDE SEQUENCE</scope>
    <source>
        <strain evidence="2">G01</strain>
    </source>
</reference>
<organism evidence="2">
    <name type="scientific">Sesamum angustifolium</name>
    <dbReference type="NCBI Taxonomy" id="2727405"/>
    <lineage>
        <taxon>Eukaryota</taxon>
        <taxon>Viridiplantae</taxon>
        <taxon>Streptophyta</taxon>
        <taxon>Embryophyta</taxon>
        <taxon>Tracheophyta</taxon>
        <taxon>Spermatophyta</taxon>
        <taxon>Magnoliopsida</taxon>
        <taxon>eudicotyledons</taxon>
        <taxon>Gunneridae</taxon>
        <taxon>Pentapetalae</taxon>
        <taxon>asterids</taxon>
        <taxon>lamiids</taxon>
        <taxon>Lamiales</taxon>
        <taxon>Pedaliaceae</taxon>
        <taxon>Sesamum</taxon>
    </lineage>
</organism>
<dbReference type="AlphaFoldDB" id="A0AAW2M840"/>
<proteinExistence type="predicted"/>
<dbReference type="PROSITE" id="PS50878">
    <property type="entry name" value="RT_POL"/>
    <property type="match status" value="1"/>
</dbReference>
<evidence type="ECO:0000313" key="2">
    <source>
        <dbReference type="EMBL" id="KAL0327584.1"/>
    </source>
</evidence>
<dbReference type="EMBL" id="JACGWK010000011">
    <property type="protein sequence ID" value="KAL0327584.1"/>
    <property type="molecule type" value="Genomic_DNA"/>
</dbReference>
<evidence type="ECO:0000259" key="1">
    <source>
        <dbReference type="PROSITE" id="PS50878"/>
    </source>
</evidence>
<sequence length="225" mass="25168">MLNGSQFGYLCPERGIHQGDPLSPYLFILCAETLSCLIQDREATGHIKGVAVAKNAPRVSHLLFAHDTLIFCQATVEAMMSIRNILNIYGRASGQIINFDKSSITFSRNTLAKSREHLARILGVQVESCPTKYLDVPFLIGRSKRDIFSNVRDCVWQCVGGWKEKLLSQGARQAWALTHILWRSLANGMEERRIGFAIFERSWNTTNLTCLSWSVGVYGVGGMAR</sequence>
<dbReference type="PANTHER" id="PTHR33116">
    <property type="entry name" value="REVERSE TRANSCRIPTASE ZINC-BINDING DOMAIN-CONTAINING PROTEIN-RELATED-RELATED"/>
    <property type="match status" value="1"/>
</dbReference>
<reference evidence="2" key="1">
    <citation type="submission" date="2020-06" db="EMBL/GenBank/DDBJ databases">
        <authorList>
            <person name="Li T."/>
            <person name="Hu X."/>
            <person name="Zhang T."/>
            <person name="Song X."/>
            <person name="Zhang H."/>
            <person name="Dai N."/>
            <person name="Sheng W."/>
            <person name="Hou X."/>
            <person name="Wei L."/>
        </authorList>
    </citation>
    <scope>NUCLEOTIDE SEQUENCE</scope>
    <source>
        <strain evidence="2">G01</strain>
        <tissue evidence="2">Leaf</tissue>
    </source>
</reference>
<name>A0AAW2M840_9LAMI</name>
<dbReference type="PANTHER" id="PTHR33116:SF86">
    <property type="entry name" value="REVERSE TRANSCRIPTASE DOMAIN-CONTAINING PROTEIN"/>
    <property type="match status" value="1"/>
</dbReference>
<dbReference type="Pfam" id="PF00078">
    <property type="entry name" value="RVT_1"/>
    <property type="match status" value="1"/>
</dbReference>